<dbReference type="Gene3D" id="3.40.430.10">
    <property type="entry name" value="Dihydrofolate Reductase, subunit A"/>
    <property type="match status" value="1"/>
</dbReference>
<gene>
    <name evidence="18" type="ORF">HMPREF1705_03418</name>
</gene>
<protein>
    <recommendedName>
        <fullName evidence="13">Riboflavin biosynthesis protein RibD</fullName>
    </recommendedName>
    <domain>
        <recommendedName>
            <fullName evidence="13">Diaminohydroxyphosphoribosylaminopyrimidine deaminase</fullName>
            <shortName evidence="13">DRAP deaminase</shortName>
            <ecNumber evidence="13">3.5.4.26</ecNumber>
        </recommendedName>
        <alternativeName>
            <fullName evidence="13">Riboflavin-specific deaminase</fullName>
        </alternativeName>
    </domain>
    <domain>
        <recommendedName>
            <fullName evidence="13">5-amino-6-(5-phosphoribosylamino)uracil reductase</fullName>
            <ecNumber evidence="13">1.1.1.193</ecNumber>
        </recommendedName>
        <alternativeName>
            <fullName evidence="13">HTP reductase</fullName>
        </alternativeName>
    </domain>
</protein>
<evidence type="ECO:0000256" key="16">
    <source>
        <dbReference type="PIRSR" id="PIRSR006769-3"/>
    </source>
</evidence>
<dbReference type="InterPro" id="IPR024072">
    <property type="entry name" value="DHFR-like_dom_sf"/>
</dbReference>
<dbReference type="NCBIfam" id="TIGR00227">
    <property type="entry name" value="ribD_Cterm"/>
    <property type="match status" value="1"/>
</dbReference>
<evidence type="ECO:0000256" key="1">
    <source>
        <dbReference type="ARBA" id="ARBA00002151"/>
    </source>
</evidence>
<dbReference type="InterPro" id="IPR050765">
    <property type="entry name" value="Riboflavin_Biosynth_HTPR"/>
</dbReference>
<comment type="caution">
    <text evidence="18">The sequence shown here is derived from an EMBL/GenBank/DDBJ whole genome shotgun (WGS) entry which is preliminary data.</text>
</comment>
<feature type="domain" description="CMP/dCMP-type deaminase" evidence="17">
    <location>
        <begin position="9"/>
        <end position="131"/>
    </location>
</feature>
<keyword evidence="12" id="KW-0511">Multifunctional enzyme</keyword>
<dbReference type="UniPathway" id="UPA00275">
    <property type="reaction ID" value="UER00401"/>
</dbReference>
<keyword evidence="8 13" id="KW-0378">Hydrolase</keyword>
<feature type="binding site" evidence="15">
    <location>
        <position position="192"/>
    </location>
    <ligand>
        <name>substrate</name>
    </ligand>
</feature>
<dbReference type="InterPro" id="IPR011549">
    <property type="entry name" value="RibD_C"/>
</dbReference>
<comment type="pathway">
    <text evidence="3 13">Cofactor biosynthesis; riboflavin biosynthesis; 5-amino-6-(D-ribitylamino)uracil from GTP: step 3/4.</text>
</comment>
<evidence type="ECO:0000256" key="3">
    <source>
        <dbReference type="ARBA" id="ARBA00004910"/>
    </source>
</evidence>
<evidence type="ECO:0000259" key="17">
    <source>
        <dbReference type="PROSITE" id="PS51747"/>
    </source>
</evidence>
<proteinExistence type="inferred from homology"/>
<feature type="binding site" evidence="15">
    <location>
        <position position="176"/>
    </location>
    <ligand>
        <name>substrate</name>
    </ligand>
</feature>
<comment type="function">
    <text evidence="1 13">Converts 2,5-diamino-6-(ribosylamino)-4(3h)-pyrimidinone 5'-phosphate into 5-amino-6-(ribosylamino)-2,4(1h,3h)-pyrimidinedione 5'-phosphate.</text>
</comment>
<evidence type="ECO:0000256" key="10">
    <source>
        <dbReference type="ARBA" id="ARBA00022857"/>
    </source>
</evidence>
<dbReference type="CDD" id="cd01284">
    <property type="entry name" value="Riboflavin_deaminase-reductase"/>
    <property type="match status" value="1"/>
</dbReference>
<dbReference type="Proteomes" id="UP000005273">
    <property type="component" value="Unassembled WGS sequence"/>
</dbReference>
<dbReference type="STRING" id="592015.HMPREF1705_03418"/>
<dbReference type="GO" id="GO:0008835">
    <property type="term" value="F:diaminohydroxyphosphoribosylaminopyrimidine deaminase activity"/>
    <property type="evidence" value="ECO:0007669"/>
    <property type="project" value="UniProtKB-EC"/>
</dbReference>
<dbReference type="PROSITE" id="PS51747">
    <property type="entry name" value="CYT_DCMP_DEAMINASES_2"/>
    <property type="match status" value="1"/>
</dbReference>
<feature type="binding site" evidence="15">
    <location>
        <position position="162"/>
    </location>
    <ligand>
        <name>NADP(+)</name>
        <dbReference type="ChEBI" id="CHEBI:58349"/>
    </ligand>
</feature>
<dbReference type="EMBL" id="ACJX03000001">
    <property type="protein sequence ID" value="KRT36154.1"/>
    <property type="molecule type" value="Genomic_DNA"/>
</dbReference>
<sequence>MIMKVSEKRQNEYYMRIVLSLARRGTGRTSPNPRVGCVVVKDDKIVGTGFHRCPGSPHAEVMALSMAKDMSRGATLYVNLEPCIHYGRTPPCAPLIVERGIKRVFISTEDPFPKVRGRGVEYLRSHGVEVVSGVLSDEARWLNRGFLKVFEEGRPWITLKAAMSLDGDVALSDGSSRWITGRSSLKRSHLLRAEADAVLVGIGTILKDDPELTVRYVEGEHPLKIILDTHLRIPINAKVFKEGDVLVVTSKGSSPQKVEEIISRGAGVMQIPTDSRGFLDIKEMVCKLPSMDVHYLLVEGGPNVLSSFFDAKLFDEMALFYAPKIMGRGKGAFSGLSLMSMSEIPIGRIRGMKKLDDDLFLEVDM</sequence>
<dbReference type="EC" id="3.5.4.26" evidence="13"/>
<dbReference type="AlphaFoldDB" id="A0A0T5XCT8"/>
<dbReference type="InterPro" id="IPR002734">
    <property type="entry name" value="RibDG_C"/>
</dbReference>
<evidence type="ECO:0000313" key="19">
    <source>
        <dbReference type="Proteomes" id="UP000005273"/>
    </source>
</evidence>
<feature type="binding site" evidence="15">
    <location>
        <position position="208"/>
    </location>
    <ligand>
        <name>NADP(+)</name>
        <dbReference type="ChEBI" id="CHEBI:58349"/>
    </ligand>
</feature>
<dbReference type="SUPFAM" id="SSF53597">
    <property type="entry name" value="Dihydrofolate reductase-like"/>
    <property type="match status" value="1"/>
</dbReference>
<feature type="binding site" evidence="16">
    <location>
        <position position="92"/>
    </location>
    <ligand>
        <name>Zn(2+)</name>
        <dbReference type="ChEBI" id="CHEBI:29105"/>
        <note>catalytic</note>
    </ligand>
</feature>
<name>A0A0T5XCT8_9BACT</name>
<evidence type="ECO:0000256" key="12">
    <source>
        <dbReference type="ARBA" id="ARBA00023268"/>
    </source>
</evidence>
<evidence type="ECO:0000256" key="8">
    <source>
        <dbReference type="ARBA" id="ARBA00022801"/>
    </source>
</evidence>
<dbReference type="GO" id="GO:0050661">
    <property type="term" value="F:NADP binding"/>
    <property type="evidence" value="ECO:0007669"/>
    <property type="project" value="InterPro"/>
</dbReference>
<keyword evidence="6 13" id="KW-0686">Riboflavin biosynthesis</keyword>
<dbReference type="PIRSF" id="PIRSF006769">
    <property type="entry name" value="RibD"/>
    <property type="match status" value="1"/>
</dbReference>
<feature type="binding site" evidence="15">
    <location>
        <position position="212"/>
    </location>
    <ligand>
        <name>substrate</name>
    </ligand>
</feature>
<dbReference type="InterPro" id="IPR016193">
    <property type="entry name" value="Cytidine_deaminase-like"/>
</dbReference>
<evidence type="ECO:0000256" key="2">
    <source>
        <dbReference type="ARBA" id="ARBA00004882"/>
    </source>
</evidence>
<dbReference type="InterPro" id="IPR002125">
    <property type="entry name" value="CMP_dCMP_dom"/>
</dbReference>
<reference evidence="19" key="1">
    <citation type="submission" date="2012-09" db="EMBL/GenBank/DDBJ databases">
        <authorList>
            <person name="Weinstock G."/>
            <person name="Sodergren E."/>
            <person name="Clifton S."/>
            <person name="Fulton L."/>
            <person name="Fulton B."/>
            <person name="Courtney L."/>
            <person name="Fronick C."/>
            <person name="Harrison M."/>
            <person name="Strong C."/>
            <person name="Farmer C."/>
            <person name="Delehaunty K."/>
            <person name="Markovic C."/>
            <person name="Hall O."/>
            <person name="Minx P."/>
            <person name="Tomlinson C."/>
            <person name="Mitreva M."/>
            <person name="Nelson J."/>
            <person name="Hou S."/>
            <person name="Wollam A."/>
            <person name="Pepin K.H."/>
            <person name="Johnson M."/>
            <person name="Bhonagiri V."/>
            <person name="Nash W.E."/>
            <person name="Suruliraj S."/>
            <person name="Warren W."/>
            <person name="Chinwalla A."/>
            <person name="Mardis E.R."/>
            <person name="Wilson R.K."/>
        </authorList>
    </citation>
    <scope>NUCLEOTIDE SEQUENCE [LARGE SCALE GENOMIC DNA]</scope>
    <source>
        <strain evidence="19">OS1</strain>
    </source>
</reference>
<feature type="active site" description="Proton donor" evidence="14">
    <location>
        <position position="60"/>
    </location>
</feature>
<comment type="similarity">
    <text evidence="5 13">In the C-terminal section; belongs to the HTP reductase family.</text>
</comment>
<dbReference type="GO" id="GO:0008270">
    <property type="term" value="F:zinc ion binding"/>
    <property type="evidence" value="ECO:0007669"/>
    <property type="project" value="InterPro"/>
</dbReference>
<evidence type="ECO:0000256" key="6">
    <source>
        <dbReference type="ARBA" id="ARBA00022619"/>
    </source>
</evidence>
<feature type="binding site" evidence="15">
    <location>
        <position position="178"/>
    </location>
    <ligand>
        <name>NADP(+)</name>
        <dbReference type="ChEBI" id="CHEBI:58349"/>
    </ligand>
</feature>
<comment type="similarity">
    <text evidence="4 13">In the N-terminal section; belongs to the cytidine and deoxycytidylate deaminase family.</text>
</comment>
<dbReference type="EC" id="1.1.1.193" evidence="13"/>
<evidence type="ECO:0000256" key="5">
    <source>
        <dbReference type="ARBA" id="ARBA00007417"/>
    </source>
</evidence>
<keyword evidence="11 13" id="KW-0560">Oxidoreductase</keyword>
<comment type="catalytic activity">
    <reaction evidence="13">
        <text>2,5-diamino-6-hydroxy-4-(5-phosphoribosylamino)-pyrimidine + H2O + H(+) = 5-amino-6-(5-phospho-D-ribosylamino)uracil + NH4(+)</text>
        <dbReference type="Rhea" id="RHEA:21868"/>
        <dbReference type="ChEBI" id="CHEBI:15377"/>
        <dbReference type="ChEBI" id="CHEBI:15378"/>
        <dbReference type="ChEBI" id="CHEBI:28938"/>
        <dbReference type="ChEBI" id="CHEBI:58453"/>
        <dbReference type="ChEBI" id="CHEBI:58614"/>
        <dbReference type="EC" id="3.5.4.26"/>
    </reaction>
</comment>
<keyword evidence="7 13" id="KW-0479">Metal-binding</keyword>
<dbReference type="Pfam" id="PF01872">
    <property type="entry name" value="RibD_C"/>
    <property type="match status" value="1"/>
</dbReference>
<dbReference type="PROSITE" id="PS00903">
    <property type="entry name" value="CYT_DCMP_DEAMINASES_1"/>
    <property type="match status" value="1"/>
</dbReference>
<dbReference type="SUPFAM" id="SSF53927">
    <property type="entry name" value="Cytidine deaminase-like"/>
    <property type="match status" value="1"/>
</dbReference>
<organism evidence="18 19">
    <name type="scientific">Acetomicrobium hydrogeniformans ATCC BAA-1850</name>
    <dbReference type="NCBI Taxonomy" id="592015"/>
    <lineage>
        <taxon>Bacteria</taxon>
        <taxon>Thermotogati</taxon>
        <taxon>Synergistota</taxon>
        <taxon>Synergistia</taxon>
        <taxon>Synergistales</taxon>
        <taxon>Acetomicrobiaceae</taxon>
        <taxon>Acetomicrobium</taxon>
    </lineage>
</organism>
<comment type="catalytic activity">
    <reaction evidence="13">
        <text>5-amino-6-(5-phospho-D-ribitylamino)uracil + NADP(+) = 5-amino-6-(5-phospho-D-ribosylamino)uracil + NADPH + H(+)</text>
        <dbReference type="Rhea" id="RHEA:17845"/>
        <dbReference type="ChEBI" id="CHEBI:15378"/>
        <dbReference type="ChEBI" id="CHEBI:57783"/>
        <dbReference type="ChEBI" id="CHEBI:58349"/>
        <dbReference type="ChEBI" id="CHEBI:58421"/>
        <dbReference type="ChEBI" id="CHEBI:58453"/>
        <dbReference type="EC" id="1.1.1.193"/>
    </reaction>
</comment>
<dbReference type="InterPro" id="IPR004794">
    <property type="entry name" value="Eubact_RibD"/>
</dbReference>
<evidence type="ECO:0000256" key="14">
    <source>
        <dbReference type="PIRSR" id="PIRSR006769-1"/>
    </source>
</evidence>
<evidence type="ECO:0000256" key="11">
    <source>
        <dbReference type="ARBA" id="ARBA00023002"/>
    </source>
</evidence>
<keyword evidence="10 13" id="KW-0521">NADP</keyword>
<comment type="cofactor">
    <cofactor evidence="13 16">
        <name>Zn(2+)</name>
        <dbReference type="ChEBI" id="CHEBI:29105"/>
    </cofactor>
    <text evidence="13 16">Binds 1 zinc ion.</text>
</comment>
<dbReference type="eggNOG" id="COG1985">
    <property type="taxonomic scope" value="Bacteria"/>
</dbReference>
<feature type="binding site" evidence="16">
    <location>
        <position position="83"/>
    </location>
    <ligand>
        <name>Zn(2+)</name>
        <dbReference type="ChEBI" id="CHEBI:29105"/>
        <note>catalytic</note>
    </ligand>
</feature>
<keyword evidence="19" id="KW-1185">Reference proteome</keyword>
<feature type="binding site" evidence="15">
    <location>
        <position position="215"/>
    </location>
    <ligand>
        <name>substrate</name>
    </ligand>
</feature>
<feature type="binding site" evidence="15">
    <location>
        <position position="229"/>
    </location>
    <ligand>
        <name>NADP(+)</name>
        <dbReference type="ChEBI" id="CHEBI:58349"/>
    </ligand>
</feature>
<dbReference type="eggNOG" id="COG0117">
    <property type="taxonomic scope" value="Bacteria"/>
</dbReference>
<feature type="binding site" evidence="15">
    <location>
        <position position="204"/>
    </location>
    <ligand>
        <name>NADP(+)</name>
        <dbReference type="ChEBI" id="CHEBI:58349"/>
    </ligand>
</feature>
<evidence type="ECO:0000256" key="13">
    <source>
        <dbReference type="PIRNR" id="PIRNR006769"/>
    </source>
</evidence>
<dbReference type="InterPro" id="IPR016192">
    <property type="entry name" value="APOBEC/CMP_deaminase_Zn-bd"/>
</dbReference>
<feature type="binding site" evidence="15">
    <location>
        <position position="299"/>
    </location>
    <ligand>
        <name>substrate</name>
    </ligand>
</feature>
<dbReference type="Pfam" id="PF00383">
    <property type="entry name" value="dCMP_cyt_deam_1"/>
    <property type="match status" value="1"/>
</dbReference>
<evidence type="ECO:0000256" key="7">
    <source>
        <dbReference type="ARBA" id="ARBA00022723"/>
    </source>
</evidence>
<dbReference type="GO" id="GO:0008703">
    <property type="term" value="F:5-amino-6-(5-phosphoribosylamino)uracil reductase activity"/>
    <property type="evidence" value="ECO:0007669"/>
    <property type="project" value="UniProtKB-EC"/>
</dbReference>
<dbReference type="PANTHER" id="PTHR38011:SF7">
    <property type="entry name" value="2,5-DIAMINO-6-RIBOSYLAMINO-4(3H)-PYRIMIDINONE 5'-PHOSPHATE REDUCTASE"/>
    <property type="match status" value="1"/>
</dbReference>
<feature type="binding site" evidence="15">
    <location>
        <begin position="301"/>
        <end position="307"/>
    </location>
    <ligand>
        <name>NADP(+)</name>
        <dbReference type="ChEBI" id="CHEBI:58349"/>
    </ligand>
</feature>
<dbReference type="NCBIfam" id="TIGR00326">
    <property type="entry name" value="eubact_ribD"/>
    <property type="match status" value="1"/>
</dbReference>
<evidence type="ECO:0000256" key="15">
    <source>
        <dbReference type="PIRSR" id="PIRSR006769-2"/>
    </source>
</evidence>
<feature type="binding site" evidence="16">
    <location>
        <position position="58"/>
    </location>
    <ligand>
        <name>Zn(2+)</name>
        <dbReference type="ChEBI" id="CHEBI:29105"/>
        <note>catalytic</note>
    </ligand>
</feature>
<accession>A0A0T5XCT8</accession>
<dbReference type="Gene3D" id="3.40.140.10">
    <property type="entry name" value="Cytidine Deaminase, domain 2"/>
    <property type="match status" value="1"/>
</dbReference>
<dbReference type="GO" id="GO:0009231">
    <property type="term" value="P:riboflavin biosynthetic process"/>
    <property type="evidence" value="ECO:0007669"/>
    <property type="project" value="UniProtKB-UniPathway"/>
</dbReference>
<keyword evidence="9 13" id="KW-0862">Zinc</keyword>
<dbReference type="FunFam" id="3.40.140.10:FF:000025">
    <property type="entry name" value="Riboflavin biosynthesis protein RibD"/>
    <property type="match status" value="1"/>
</dbReference>
<comment type="pathway">
    <text evidence="2 13">Cofactor biosynthesis; riboflavin biosynthesis; 5-amino-6-(D-ribitylamino)uracil from GTP: step 2/4.</text>
</comment>
<evidence type="ECO:0000313" key="18">
    <source>
        <dbReference type="EMBL" id="KRT36154.1"/>
    </source>
</evidence>
<evidence type="ECO:0000256" key="9">
    <source>
        <dbReference type="ARBA" id="ARBA00022833"/>
    </source>
</evidence>
<dbReference type="PANTHER" id="PTHR38011">
    <property type="entry name" value="DIHYDROFOLATE REDUCTASE FAMILY PROTEIN (AFU_ORTHOLOGUE AFUA_8G06820)"/>
    <property type="match status" value="1"/>
</dbReference>
<evidence type="ECO:0000256" key="4">
    <source>
        <dbReference type="ARBA" id="ARBA00005259"/>
    </source>
</evidence>